<protein>
    <submittedName>
        <fullName evidence="9">Excinuclease abc subunit c</fullName>
    </submittedName>
</protein>
<evidence type="ECO:0000259" key="6">
    <source>
        <dbReference type="PROSITE" id="PS50151"/>
    </source>
</evidence>
<dbReference type="InterPro" id="IPR000305">
    <property type="entry name" value="GIY-YIG_endonuc"/>
</dbReference>
<keyword evidence="1" id="KW-0963">Cytoplasm</keyword>
<keyword evidence="5" id="KW-0234">DNA repair</keyword>
<dbReference type="SMART" id="SM00465">
    <property type="entry name" value="GIYc"/>
    <property type="match status" value="1"/>
</dbReference>
<dbReference type="Pfam" id="PF02151">
    <property type="entry name" value="UVR"/>
    <property type="match status" value="1"/>
</dbReference>
<dbReference type="Pfam" id="PF08459">
    <property type="entry name" value="UvrC_RNaseH_dom"/>
    <property type="match status" value="1"/>
</dbReference>
<dbReference type="PROSITE" id="PS50151">
    <property type="entry name" value="UVR"/>
    <property type="match status" value="1"/>
</dbReference>
<dbReference type="GO" id="GO:0009380">
    <property type="term" value="C:excinuclease repair complex"/>
    <property type="evidence" value="ECO:0007669"/>
    <property type="project" value="InterPro"/>
</dbReference>
<comment type="caution">
    <text evidence="9">The sequence shown here is derived from an EMBL/GenBank/DDBJ whole genome shotgun (WGS) entry which is preliminary data.</text>
</comment>
<dbReference type="PROSITE" id="PS50165">
    <property type="entry name" value="UVRC"/>
    <property type="match status" value="1"/>
</dbReference>
<keyword evidence="3" id="KW-0228">DNA excision</keyword>
<dbReference type="SUPFAM" id="SSF82771">
    <property type="entry name" value="GIY-YIG endonuclease"/>
    <property type="match status" value="1"/>
</dbReference>
<dbReference type="InterPro" id="IPR004791">
    <property type="entry name" value="UvrC"/>
</dbReference>
<dbReference type="PANTHER" id="PTHR30562:SF1">
    <property type="entry name" value="UVRABC SYSTEM PROTEIN C"/>
    <property type="match status" value="1"/>
</dbReference>
<evidence type="ECO:0000256" key="4">
    <source>
        <dbReference type="ARBA" id="ARBA00022881"/>
    </source>
</evidence>
<dbReference type="Pfam" id="PF22920">
    <property type="entry name" value="UvrC_RNaseH"/>
    <property type="match status" value="1"/>
</dbReference>
<dbReference type="AlphaFoldDB" id="A0A0W8E5G5"/>
<keyword evidence="4" id="KW-0267">Excision nuclease</keyword>
<dbReference type="Gene3D" id="3.40.1440.10">
    <property type="entry name" value="GIY-YIG endonuclease"/>
    <property type="match status" value="1"/>
</dbReference>
<dbReference type="GO" id="GO:0003677">
    <property type="term" value="F:DNA binding"/>
    <property type="evidence" value="ECO:0007669"/>
    <property type="project" value="InterPro"/>
</dbReference>
<dbReference type="InterPro" id="IPR038476">
    <property type="entry name" value="UvrC_RNase_H_dom_sf"/>
</dbReference>
<dbReference type="CDD" id="cd10434">
    <property type="entry name" value="GIY-YIG_UvrC_Cho"/>
    <property type="match status" value="1"/>
</dbReference>
<dbReference type="NCBIfam" id="TIGR00194">
    <property type="entry name" value="uvrC"/>
    <property type="match status" value="1"/>
</dbReference>
<accession>A0A0W8E5G5</accession>
<dbReference type="InterPro" id="IPR035901">
    <property type="entry name" value="GIY-YIG_endonuc_sf"/>
</dbReference>
<dbReference type="Gene3D" id="3.30.420.340">
    <property type="entry name" value="UvrC, RNAse H endonuclease domain"/>
    <property type="match status" value="1"/>
</dbReference>
<dbReference type="GO" id="GO:0006289">
    <property type="term" value="P:nucleotide-excision repair"/>
    <property type="evidence" value="ECO:0007669"/>
    <property type="project" value="InterPro"/>
</dbReference>
<dbReference type="PANTHER" id="PTHR30562">
    <property type="entry name" value="UVRC/OXIDOREDUCTASE"/>
    <property type="match status" value="1"/>
</dbReference>
<dbReference type="InterPro" id="IPR050066">
    <property type="entry name" value="UvrABC_protein_C"/>
</dbReference>
<keyword evidence="2" id="KW-0227">DNA damage</keyword>
<evidence type="ECO:0000256" key="3">
    <source>
        <dbReference type="ARBA" id="ARBA00022769"/>
    </source>
</evidence>
<dbReference type="NCBIfam" id="NF001824">
    <property type="entry name" value="PRK00558.1-5"/>
    <property type="match status" value="1"/>
</dbReference>
<dbReference type="EMBL" id="LNQE01001866">
    <property type="protein sequence ID" value="KUG03852.1"/>
    <property type="molecule type" value="Genomic_DNA"/>
</dbReference>
<dbReference type="PROSITE" id="PS50164">
    <property type="entry name" value="GIY_YIG"/>
    <property type="match status" value="1"/>
</dbReference>
<evidence type="ECO:0000259" key="8">
    <source>
        <dbReference type="PROSITE" id="PS50165"/>
    </source>
</evidence>
<sequence length="599" mass="69467">MKERLKNVPKQPGVYMFKDSEGRVVYVGKALALRSRMRSYFQASDRLHPKVRAMMNRVTDFDYIITATEVEALILENNLIKEYRPRYNIDLRDDKTYPYLKISLGDQYPRMFITREKKDQVSRYFGPFTDVTSLRETVKLLTGIFPLRVCRVFRKRPRPCLNHDIKRCLAPCTGNVPEKEYRVMVDALLKFMEGDIKSLISQLEAEMKRAAADLEFEKAARLRDQIISIHKINEKQNINFEKSYNLDMAAMMQGEKLALVLLFRIRGGKIVDRYASWLNRAMDESDADLIQYFLQHYYDQTQDIPAEICLNMLPSNMEVVEKWLKEKTGRTVRLAIPLRGDKKKMLNMLEDNARYLYQEKIAREEKGTESLIKLSRALNLEEVPRRIECYDISHLSGEETTASMVVFTDGVPDKKAYRRFKIKKDQNDDFASLAETIQRRFDEARKGNTAFLPEPDLILIDGGLGQVNAAARILREAQVEIPLFSLAKKQEEIYRPGSSDSIRLPRSDEGLKLLQRLRDEAHRFAIEYNRSRRQKKLRVSSLDDIPGVGAQRKKILLSHFGSATRVKEATLEELQGVSGISSTMARNIYRHLRENNDTP</sequence>
<dbReference type="InterPro" id="IPR001162">
    <property type="entry name" value="UvrC_RNase_H_dom"/>
</dbReference>
<feature type="domain" description="GIY-YIG" evidence="7">
    <location>
        <begin position="10"/>
        <end position="89"/>
    </location>
</feature>
<proteinExistence type="inferred from homology"/>
<evidence type="ECO:0000256" key="5">
    <source>
        <dbReference type="ARBA" id="ARBA00023204"/>
    </source>
</evidence>
<dbReference type="InterPro" id="IPR001943">
    <property type="entry name" value="UVR_dom"/>
</dbReference>
<dbReference type="Gene3D" id="1.10.150.20">
    <property type="entry name" value="5' to 3' exonuclease, C-terminal subdomain"/>
    <property type="match status" value="1"/>
</dbReference>
<dbReference type="InterPro" id="IPR010994">
    <property type="entry name" value="RuvA_2-like"/>
</dbReference>
<feature type="domain" description="UvrC family homology region profile" evidence="8">
    <location>
        <begin position="257"/>
        <end position="474"/>
    </location>
</feature>
<dbReference type="InterPro" id="IPR047296">
    <property type="entry name" value="GIY-YIG_UvrC_Cho"/>
</dbReference>
<dbReference type="Pfam" id="PF14520">
    <property type="entry name" value="HHH_5"/>
    <property type="match status" value="1"/>
</dbReference>
<gene>
    <name evidence="9" type="ORF">ASZ90_018749</name>
</gene>
<dbReference type="SMART" id="SM00278">
    <property type="entry name" value="HhH1"/>
    <property type="match status" value="2"/>
</dbReference>
<feature type="domain" description="UVR" evidence="6">
    <location>
        <begin position="197"/>
        <end position="232"/>
    </location>
</feature>
<evidence type="ECO:0000259" key="7">
    <source>
        <dbReference type="PROSITE" id="PS50164"/>
    </source>
</evidence>
<organism evidence="9">
    <name type="scientific">hydrocarbon metagenome</name>
    <dbReference type="NCBI Taxonomy" id="938273"/>
    <lineage>
        <taxon>unclassified sequences</taxon>
        <taxon>metagenomes</taxon>
        <taxon>ecological metagenomes</taxon>
    </lineage>
</organism>
<dbReference type="HAMAP" id="MF_00203">
    <property type="entry name" value="UvrC"/>
    <property type="match status" value="1"/>
</dbReference>
<dbReference type="InterPro" id="IPR003583">
    <property type="entry name" value="Hlx-hairpin-Hlx_DNA-bd_motif"/>
</dbReference>
<evidence type="ECO:0000256" key="2">
    <source>
        <dbReference type="ARBA" id="ARBA00022763"/>
    </source>
</evidence>
<dbReference type="Gene3D" id="4.10.860.10">
    <property type="entry name" value="UVR domain"/>
    <property type="match status" value="1"/>
</dbReference>
<dbReference type="InterPro" id="IPR036876">
    <property type="entry name" value="UVR_dom_sf"/>
</dbReference>
<dbReference type="SUPFAM" id="SSF47781">
    <property type="entry name" value="RuvA domain 2-like"/>
    <property type="match status" value="1"/>
</dbReference>
<reference evidence="9" key="1">
    <citation type="journal article" date="2015" name="Proc. Natl. Acad. Sci. U.S.A.">
        <title>Networks of energetic and metabolic interactions define dynamics in microbial communities.</title>
        <authorList>
            <person name="Embree M."/>
            <person name="Liu J.K."/>
            <person name="Al-Bassam M.M."/>
            <person name="Zengler K."/>
        </authorList>
    </citation>
    <scope>NUCLEOTIDE SEQUENCE</scope>
</reference>
<name>A0A0W8E5G5_9ZZZZ</name>
<dbReference type="FunFam" id="3.40.1440.10:FF:000001">
    <property type="entry name" value="UvrABC system protein C"/>
    <property type="match status" value="1"/>
</dbReference>
<dbReference type="SUPFAM" id="SSF46600">
    <property type="entry name" value="C-terminal UvrC-binding domain of UvrB"/>
    <property type="match status" value="1"/>
</dbReference>
<dbReference type="GO" id="GO:0009381">
    <property type="term" value="F:excinuclease ABC activity"/>
    <property type="evidence" value="ECO:0007669"/>
    <property type="project" value="InterPro"/>
</dbReference>
<evidence type="ECO:0000313" key="9">
    <source>
        <dbReference type="EMBL" id="KUG03852.1"/>
    </source>
</evidence>
<dbReference type="Pfam" id="PF01541">
    <property type="entry name" value="GIY-YIG"/>
    <property type="match status" value="1"/>
</dbReference>
<evidence type="ECO:0000256" key="1">
    <source>
        <dbReference type="ARBA" id="ARBA00022490"/>
    </source>
</evidence>